<accession>A0AA86NJ10</accession>
<name>A0AA86NJ10_9EUKA</name>
<gene>
    <name evidence="2" type="ORF">HINF_LOCUS75767</name>
    <name evidence="1" type="ORF">HINF_LOCUS7873</name>
</gene>
<comment type="caution">
    <text evidence="1">The sequence shown here is derived from an EMBL/GenBank/DDBJ whole genome shotgun (WGS) entry which is preliminary data.</text>
</comment>
<dbReference type="AlphaFoldDB" id="A0AA86NJ10"/>
<dbReference type="EMBL" id="CATOUU010000196">
    <property type="protein sequence ID" value="CAI9920228.1"/>
    <property type="molecule type" value="Genomic_DNA"/>
</dbReference>
<reference evidence="2 3" key="2">
    <citation type="submission" date="2024-07" db="EMBL/GenBank/DDBJ databases">
        <authorList>
            <person name="Akdeniz Z."/>
        </authorList>
    </citation>
    <scope>NUCLEOTIDE SEQUENCE [LARGE SCALE GENOMIC DNA]</scope>
</reference>
<protein>
    <submittedName>
        <fullName evidence="2">Hypothetical_protein</fullName>
    </submittedName>
</protein>
<evidence type="ECO:0000313" key="2">
    <source>
        <dbReference type="EMBL" id="CAL6110119.1"/>
    </source>
</evidence>
<dbReference type="EMBL" id="CAXDID020000682">
    <property type="protein sequence ID" value="CAL6110119.1"/>
    <property type="molecule type" value="Genomic_DNA"/>
</dbReference>
<keyword evidence="3" id="KW-1185">Reference proteome</keyword>
<dbReference type="Proteomes" id="UP001642409">
    <property type="component" value="Unassembled WGS sequence"/>
</dbReference>
<evidence type="ECO:0000313" key="1">
    <source>
        <dbReference type="EMBL" id="CAI9920228.1"/>
    </source>
</evidence>
<sequence>MSLLIEEFKSDGVKFSLSDILLTLKIELNQQLHNTEKIATILNVIKNKNPMELTEFYMQQQNIAQSEQLTQVKQDGHVLCYLHFPKPLSLIQSFDEFYWQIKKVVNSSQFNIVQDLFLYFEDQGMRINLLLNMPEQAFLEIIIAENLKGSLQCALKMFKYYEEISQNIIIHIENPYQNLSLVQNSEDFLNQFKINVPEYNDSQNTQLNERLSKLSITQLQSCQLDSFSAEEITTFKRYCKYYYDLQQNVIKIVQKDQLTDNYIGWQAHWETVIQFVSSHIQRRSYQAFNVLLILGDPKSGKSLTMYLVAVFMLSFVGILRHQDSKPYFCQDIVKIIRLDCRQASDLSLILKLKWIYEQISKYIFQTDLQKTEVKEEQSLSCMILFVQRLFQKAKCYYIVTWDDIQCMFDNLSQKEEQTMGKLLKIVMICDSTPCQHIAAGSLSVGLLAILKEVPVNGNNFLRCQHAVNTAFQASDLQLQLLIDLRYKDQNQNNREALLETLKLVLKQELSQSCADLDQILEGVKYQDITKQLLKNKVDKLKQDKFEIALPWVQKSILNLTTFHVSIFALIVGTKIQPHDMLLKLCIEDQWGIFKFRDNNLLRALNTEIENQQVDHGQSILEYQQLLDILSIINCGNNISKYTKHGLHNLPQIQQIWSQLIEQNRNKDIQAQLQIEQIQLMFTYYAELNRRNHKLNTLEKDYNINSVEIKALVASIQTYKKNIKNEMQNHNFKNESQRTWLNGCATIEIISNCFCHFEFKMQKNTLEELKKVIIGNTFTSIKNFFDIVSSELKLLNDNENELFWNDLVVNVPVIKILAPLLGEFTNTQHEQQI</sequence>
<evidence type="ECO:0000313" key="3">
    <source>
        <dbReference type="Proteomes" id="UP001642409"/>
    </source>
</evidence>
<proteinExistence type="predicted"/>
<organism evidence="1">
    <name type="scientific">Hexamita inflata</name>
    <dbReference type="NCBI Taxonomy" id="28002"/>
    <lineage>
        <taxon>Eukaryota</taxon>
        <taxon>Metamonada</taxon>
        <taxon>Diplomonadida</taxon>
        <taxon>Hexamitidae</taxon>
        <taxon>Hexamitinae</taxon>
        <taxon>Hexamita</taxon>
    </lineage>
</organism>
<reference evidence="1" key="1">
    <citation type="submission" date="2023-06" db="EMBL/GenBank/DDBJ databases">
        <authorList>
            <person name="Kurt Z."/>
        </authorList>
    </citation>
    <scope>NUCLEOTIDE SEQUENCE</scope>
</reference>